<evidence type="ECO:0000313" key="3">
    <source>
        <dbReference type="Proteomes" id="UP000552683"/>
    </source>
</evidence>
<organism evidence="2 3">
    <name type="scientific">Campylobacter massiliensis</name>
    <dbReference type="NCBI Taxonomy" id="2762557"/>
    <lineage>
        <taxon>Bacteria</taxon>
        <taxon>Pseudomonadati</taxon>
        <taxon>Campylobacterota</taxon>
        <taxon>Epsilonproteobacteria</taxon>
        <taxon>Campylobacterales</taxon>
        <taxon>Campylobacteraceae</taxon>
        <taxon>Campylobacter</taxon>
    </lineage>
</organism>
<evidence type="ECO:0000256" key="1">
    <source>
        <dbReference type="SAM" id="Coils"/>
    </source>
</evidence>
<proteinExistence type="predicted"/>
<dbReference type="Proteomes" id="UP000552683">
    <property type="component" value="Unassembled WGS sequence"/>
</dbReference>
<dbReference type="AlphaFoldDB" id="A0A842J8W9"/>
<keyword evidence="3" id="KW-1185">Reference proteome</keyword>
<feature type="coiled-coil region" evidence="1">
    <location>
        <begin position="129"/>
        <end position="170"/>
    </location>
</feature>
<evidence type="ECO:0000313" key="2">
    <source>
        <dbReference type="EMBL" id="MBC2882562.1"/>
    </source>
</evidence>
<gene>
    <name evidence="2" type="ORF">H7R39_04700</name>
</gene>
<feature type="coiled-coil region" evidence="1">
    <location>
        <begin position="3"/>
        <end position="30"/>
    </location>
</feature>
<keyword evidence="1" id="KW-0175">Coiled coil</keyword>
<sequence length="197" mass="22707">MILAHTDAHITELEEQVRFLKDRFESLKRAVRATHLGFKTIDELADEAHALNQGIFWDYVENVELDSKNQEQKKGEKEMILFAPKDDSKEGFNKLLVERAGGADNLTHKAIYDAAYGLYCSLACVTDKKEALSVMVGALNDELKELRLQLKETKEEKSELLEEYHKACDKLYEFELQRMSETERAECEEMEKLLQGD</sequence>
<protein>
    <submittedName>
        <fullName evidence="2">Uncharacterized protein</fullName>
    </submittedName>
</protein>
<reference evidence="2 3" key="1">
    <citation type="submission" date="2020-08" db="EMBL/GenBank/DDBJ databases">
        <title>Complete genome and description of Campylobacter massiliensis Marseille-Q3452 sp. nov.</title>
        <authorList>
            <person name="Antezack A."/>
        </authorList>
    </citation>
    <scope>NUCLEOTIDE SEQUENCE [LARGE SCALE GENOMIC DNA]</scope>
    <source>
        <strain evidence="2 3">Marseille-Q3452</strain>
    </source>
</reference>
<name>A0A842J8W9_9BACT</name>
<dbReference type="EMBL" id="JACLZK010000001">
    <property type="protein sequence ID" value="MBC2882562.1"/>
    <property type="molecule type" value="Genomic_DNA"/>
</dbReference>
<accession>A0A842J8W9</accession>
<dbReference type="RefSeq" id="WP_185898167.1">
    <property type="nucleotide sequence ID" value="NZ_JACLZK010000001.1"/>
</dbReference>
<comment type="caution">
    <text evidence="2">The sequence shown here is derived from an EMBL/GenBank/DDBJ whole genome shotgun (WGS) entry which is preliminary data.</text>
</comment>